<reference evidence="1 2" key="1">
    <citation type="submission" date="2016-04" db="EMBL/GenBank/DDBJ databases">
        <authorList>
            <person name="Evans L.H."/>
            <person name="Alamgir A."/>
            <person name="Owens N."/>
            <person name="Weber N.D."/>
            <person name="Virtaneva K."/>
            <person name="Barbian K."/>
            <person name="Babar A."/>
            <person name="Rosenke K."/>
        </authorList>
    </citation>
    <scope>NUCLEOTIDE SEQUENCE [LARGE SCALE GENOMIC DNA]</scope>
    <source>
        <strain evidence="1 2">IFM 0406</strain>
    </source>
</reference>
<dbReference type="OrthoDB" id="4631672at2"/>
<dbReference type="Gene3D" id="3.40.630.30">
    <property type="match status" value="1"/>
</dbReference>
<keyword evidence="2" id="KW-1185">Reference proteome</keyword>
<accession>A0A164N8F0</accession>
<dbReference type="InterPro" id="IPR016181">
    <property type="entry name" value="Acyl_CoA_acyltransferase"/>
</dbReference>
<organism evidence="1 2">
    <name type="scientific">Nocardia terpenica</name>
    <dbReference type="NCBI Taxonomy" id="455432"/>
    <lineage>
        <taxon>Bacteria</taxon>
        <taxon>Bacillati</taxon>
        <taxon>Actinomycetota</taxon>
        <taxon>Actinomycetes</taxon>
        <taxon>Mycobacteriales</taxon>
        <taxon>Nocardiaceae</taxon>
        <taxon>Nocardia</taxon>
    </lineage>
</organism>
<protein>
    <submittedName>
        <fullName evidence="1">Uncharacterized protein</fullName>
    </submittedName>
</protein>
<dbReference type="STRING" id="455432.AWN90_33070"/>
<evidence type="ECO:0000313" key="2">
    <source>
        <dbReference type="Proteomes" id="UP000076512"/>
    </source>
</evidence>
<dbReference type="SUPFAM" id="SSF55729">
    <property type="entry name" value="Acyl-CoA N-acyltransferases (Nat)"/>
    <property type="match status" value="1"/>
</dbReference>
<dbReference type="EMBL" id="LWGR01000007">
    <property type="protein sequence ID" value="KZM74087.1"/>
    <property type="molecule type" value="Genomic_DNA"/>
</dbReference>
<comment type="caution">
    <text evidence="1">The sequence shown here is derived from an EMBL/GenBank/DDBJ whole genome shotgun (WGS) entry which is preliminary data.</text>
</comment>
<dbReference type="Proteomes" id="UP000076512">
    <property type="component" value="Unassembled WGS sequence"/>
</dbReference>
<proteinExistence type="predicted"/>
<sequence length="203" mass="22974">MVRRITFGDSDFGLAKAWEYEVFGRENDYTEPADDAAGEMVHYRRWERSSEFYVGFAADRADPVAVLRALRWHPGLGHDSFSTLADLRATDTGLYPEWERRFDRIAPEAVAELATQAVRRSHRRLGAIDQLWAHFADRLTAEGVRYVTVALVVPLFEWYRLVFGPAITQIGALLPDYVGADSIPAVLDLHHLASLLPTMKVTQ</sequence>
<evidence type="ECO:0000313" key="1">
    <source>
        <dbReference type="EMBL" id="KZM74087.1"/>
    </source>
</evidence>
<gene>
    <name evidence="1" type="ORF">AWN90_33070</name>
</gene>
<name>A0A164N8F0_9NOCA</name>
<dbReference type="AlphaFoldDB" id="A0A164N8F0"/>